<feature type="domain" description="Ubiquitin Mut7-C" evidence="2">
    <location>
        <begin position="2"/>
        <end position="71"/>
    </location>
</feature>
<dbReference type="PANTHER" id="PTHR39081:SF1">
    <property type="entry name" value="MUT7-C RNASE DOMAIN-CONTAINING PROTEIN"/>
    <property type="match status" value="1"/>
</dbReference>
<evidence type="ECO:0008006" key="5">
    <source>
        <dbReference type="Google" id="ProtNLM"/>
    </source>
</evidence>
<dbReference type="PANTHER" id="PTHR39081">
    <property type="entry name" value="MUT7-C DOMAIN-CONTAINING PROTEIN"/>
    <property type="match status" value="1"/>
</dbReference>
<dbReference type="InterPro" id="IPR002782">
    <property type="entry name" value="Mut7-C_RNAse_dom"/>
</dbReference>
<feature type="domain" description="Mut7-C RNAse" evidence="1">
    <location>
        <begin position="83"/>
        <end position="222"/>
    </location>
</feature>
<evidence type="ECO:0000313" key="3">
    <source>
        <dbReference type="EMBL" id="TQM14674.1"/>
    </source>
</evidence>
<organism evidence="3 4">
    <name type="scientific">Pseudonocardia kunmingensis</name>
    <dbReference type="NCBI Taxonomy" id="630975"/>
    <lineage>
        <taxon>Bacteria</taxon>
        <taxon>Bacillati</taxon>
        <taxon>Actinomycetota</taxon>
        <taxon>Actinomycetes</taxon>
        <taxon>Pseudonocardiales</taxon>
        <taxon>Pseudonocardiaceae</taxon>
        <taxon>Pseudonocardia</taxon>
    </lineage>
</organism>
<keyword evidence="4" id="KW-1185">Reference proteome</keyword>
<evidence type="ECO:0000313" key="4">
    <source>
        <dbReference type="Proteomes" id="UP000315677"/>
    </source>
</evidence>
<accession>A0A543DZG0</accession>
<proteinExistence type="predicted"/>
<dbReference type="InterPro" id="IPR027798">
    <property type="entry name" value="Ub_Mut7C"/>
</dbReference>
<name>A0A543DZG0_9PSEU</name>
<protein>
    <recommendedName>
        <fullName evidence="5">Mut7-C RNAse domain-containing protein</fullName>
    </recommendedName>
</protein>
<dbReference type="AlphaFoldDB" id="A0A543DZG0"/>
<evidence type="ECO:0000259" key="1">
    <source>
        <dbReference type="Pfam" id="PF01927"/>
    </source>
</evidence>
<dbReference type="EMBL" id="VFPA01000001">
    <property type="protein sequence ID" value="TQM14674.1"/>
    <property type="molecule type" value="Genomic_DNA"/>
</dbReference>
<evidence type="ECO:0000259" key="2">
    <source>
        <dbReference type="Pfam" id="PF14451"/>
    </source>
</evidence>
<comment type="caution">
    <text evidence="3">The sequence shown here is derived from an EMBL/GenBank/DDBJ whole genome shotgun (WGS) entry which is preliminary data.</text>
</comment>
<reference evidence="3 4" key="1">
    <citation type="submission" date="2019-06" db="EMBL/GenBank/DDBJ databases">
        <title>Sequencing the genomes of 1000 actinobacteria strains.</title>
        <authorList>
            <person name="Klenk H.-P."/>
        </authorList>
    </citation>
    <scope>NUCLEOTIDE SEQUENCE [LARGE SCALE GENOMIC DNA]</scope>
    <source>
        <strain evidence="3 4">DSM 45301</strain>
    </source>
</reference>
<dbReference type="Pfam" id="PF01927">
    <property type="entry name" value="Mut7-C"/>
    <property type="match status" value="1"/>
</dbReference>
<dbReference type="Proteomes" id="UP000315677">
    <property type="component" value="Unassembled WGS sequence"/>
</dbReference>
<dbReference type="Pfam" id="PF14451">
    <property type="entry name" value="Ub-Mut7C"/>
    <property type="match status" value="1"/>
</dbReference>
<gene>
    <name evidence="3" type="ORF">FB558_1448</name>
</gene>
<sequence>MVRPAPALWLFLPPRRRRTQITVPYDGSASLGHVVQSLGIPLTEVGPPSVDGAAAGASRPLHQGAVVGLDPPPRPQPLPHGARFLLDVHLGTLARRLRVLGVDTSYDNDADDPDLVARAGREQRVLLTQDRGLLMRRALWAGAYVRGHGATAQLADVLDRFAPPLRPRTRCAACNGELVDVPKEQVVDLLEPGTRRRYERFARCRSCGRVYWHGAHGRRLDALVADAVRAVGAAGGGP</sequence>